<organism evidence="2 3">
    <name type="scientific">Arthrospiribacter ruber</name>
    <dbReference type="NCBI Taxonomy" id="2487934"/>
    <lineage>
        <taxon>Bacteria</taxon>
        <taxon>Pseudomonadati</taxon>
        <taxon>Bacteroidota</taxon>
        <taxon>Cytophagia</taxon>
        <taxon>Cytophagales</taxon>
        <taxon>Cyclobacteriaceae</taxon>
        <taxon>Arthrospiribacter</taxon>
    </lineage>
</organism>
<dbReference type="AlphaFoldDB" id="A0A951IVB0"/>
<reference evidence="2 3" key="1">
    <citation type="journal article" date="2020" name="Syst. Appl. Microbiol.">
        <title>Arthrospiribacter ruber gen. nov., sp. nov., a novel bacterium isolated from Arthrospira cultures.</title>
        <authorList>
            <person name="Waleron M."/>
            <person name="Misztak A."/>
            <person name="Waleron M.M."/>
            <person name="Furmaniak M."/>
            <person name="Mrozik A."/>
            <person name="Waleron K."/>
        </authorList>
    </citation>
    <scope>NUCLEOTIDE SEQUENCE [LARGE SCALE GENOMIC DNA]</scope>
    <source>
        <strain evidence="2 3">DPMB0001</strain>
    </source>
</reference>
<evidence type="ECO:0000256" key="1">
    <source>
        <dbReference type="SAM" id="Phobius"/>
    </source>
</evidence>
<feature type="transmembrane region" description="Helical" evidence="1">
    <location>
        <begin position="47"/>
        <end position="65"/>
    </location>
</feature>
<accession>A0A951IVB0</accession>
<proteinExistence type="predicted"/>
<evidence type="ECO:0000313" key="2">
    <source>
        <dbReference type="EMBL" id="MBW3466667.1"/>
    </source>
</evidence>
<dbReference type="EMBL" id="RPHB01000001">
    <property type="protein sequence ID" value="MBW3466667.1"/>
    <property type="molecule type" value="Genomic_DNA"/>
</dbReference>
<comment type="caution">
    <text evidence="2">The sequence shown here is derived from an EMBL/GenBank/DDBJ whole genome shotgun (WGS) entry which is preliminary data.</text>
</comment>
<keyword evidence="1" id="KW-1133">Transmembrane helix</keyword>
<keyword evidence="1" id="KW-0472">Membrane</keyword>
<dbReference type="Proteomes" id="UP000727490">
    <property type="component" value="Unassembled WGS sequence"/>
</dbReference>
<keyword evidence="3" id="KW-1185">Reference proteome</keyword>
<dbReference type="RefSeq" id="WP_219286748.1">
    <property type="nucleotide sequence ID" value="NZ_RPHB01000001.1"/>
</dbReference>
<gene>
    <name evidence="2" type="ORF">EGN73_02405</name>
</gene>
<protein>
    <submittedName>
        <fullName evidence="2">Uncharacterized protein</fullName>
    </submittedName>
</protein>
<evidence type="ECO:0000313" key="3">
    <source>
        <dbReference type="Proteomes" id="UP000727490"/>
    </source>
</evidence>
<keyword evidence="1" id="KW-0812">Transmembrane</keyword>
<name>A0A951IVB0_9BACT</name>
<sequence>MKTIGIILLLCGLVMIFIPGISFKTSESLIDAGPIQVNKKKNHQIEWPDYAGVLAITSGIILILVSKKK</sequence>